<accession>A0ACC0ALE0</accession>
<evidence type="ECO:0000313" key="1">
    <source>
        <dbReference type="EMBL" id="KAI5661705.1"/>
    </source>
</evidence>
<keyword evidence="2" id="KW-1185">Reference proteome</keyword>
<gene>
    <name evidence="1" type="ORF">M9H77_21028</name>
</gene>
<protein>
    <submittedName>
        <fullName evidence="1">Uncharacterized protein</fullName>
    </submittedName>
</protein>
<dbReference type="EMBL" id="CM044705">
    <property type="protein sequence ID" value="KAI5661705.1"/>
    <property type="molecule type" value="Genomic_DNA"/>
</dbReference>
<name>A0ACC0ALE0_CATRO</name>
<comment type="caution">
    <text evidence="1">The sequence shown here is derived from an EMBL/GenBank/DDBJ whole genome shotgun (WGS) entry which is preliminary data.</text>
</comment>
<organism evidence="1 2">
    <name type="scientific">Catharanthus roseus</name>
    <name type="common">Madagascar periwinkle</name>
    <name type="synonym">Vinca rosea</name>
    <dbReference type="NCBI Taxonomy" id="4058"/>
    <lineage>
        <taxon>Eukaryota</taxon>
        <taxon>Viridiplantae</taxon>
        <taxon>Streptophyta</taxon>
        <taxon>Embryophyta</taxon>
        <taxon>Tracheophyta</taxon>
        <taxon>Spermatophyta</taxon>
        <taxon>Magnoliopsida</taxon>
        <taxon>eudicotyledons</taxon>
        <taxon>Gunneridae</taxon>
        <taxon>Pentapetalae</taxon>
        <taxon>asterids</taxon>
        <taxon>lamiids</taxon>
        <taxon>Gentianales</taxon>
        <taxon>Apocynaceae</taxon>
        <taxon>Rauvolfioideae</taxon>
        <taxon>Vinceae</taxon>
        <taxon>Catharanthinae</taxon>
        <taxon>Catharanthus</taxon>
    </lineage>
</organism>
<reference evidence="2" key="1">
    <citation type="journal article" date="2023" name="Nat. Plants">
        <title>Single-cell RNA sequencing provides a high-resolution roadmap for understanding the multicellular compartmentation of specialized metabolism.</title>
        <authorList>
            <person name="Sun S."/>
            <person name="Shen X."/>
            <person name="Li Y."/>
            <person name="Li Y."/>
            <person name="Wang S."/>
            <person name="Li R."/>
            <person name="Zhang H."/>
            <person name="Shen G."/>
            <person name="Guo B."/>
            <person name="Wei J."/>
            <person name="Xu J."/>
            <person name="St-Pierre B."/>
            <person name="Chen S."/>
            <person name="Sun C."/>
        </authorList>
    </citation>
    <scope>NUCLEOTIDE SEQUENCE [LARGE SCALE GENOMIC DNA]</scope>
</reference>
<dbReference type="Proteomes" id="UP001060085">
    <property type="component" value="Linkage Group LG05"/>
</dbReference>
<evidence type="ECO:0000313" key="2">
    <source>
        <dbReference type="Proteomes" id="UP001060085"/>
    </source>
</evidence>
<sequence length="651" mass="75392">MTKREREARVPTGETSGTGEMGGDGLESCFSFVAKFITPKTINIKAAQTVLASSWNLVGKVTFFSLSHKVCGCSFIYEADRNRILEKGPWTFSGAHMVLKIWDPDSTLDEINFPGPLSGCKFMCCHQITVMRRTWYTIRNFIVKFLEIDNLDVTFGRFKKLISIKILVRIKQQLRLGFFANRNPGDLVWSSFHPTVLENILAMEEEKFTFTRRRVFILNVRLEKGIIRPTTLNIWNPNHFGKVQDRIKELYDYLERIQSGPQREDFLAQEKLIQIELRELLIRETILWREKAKSKWFCEGDVETSFFHLSTAIHRRCNNINAILAPHDSLNTFLCSIPSGDEIKKSISREKSSVHYSKNVPDPLKNEIGEIRAMEKRPHNSKYLGLPFCNTRSKKQAFQEIVEKFRQILSGWKLENLSQVGIAILIQLRNGYLIWEDPWIHDLERYKPARDTDLPPHRQRVSMRHKNLIWKALGDAMPTATRMSFLPEKVANCLFCDLEVESMDHLFLICPMIKALWKAKDYWVATLKRRDSTKFKPDAVWEKPEGDWLKINFDANYDDGGIASSSCIAKDAKGDILDAWTRKENVGDFKAEASTDNFAFMVGENLVCPKLIVERDALFLINAFKGHLEFQNWNYQPLLDVSKDYLVKWPN</sequence>
<proteinExistence type="predicted"/>